<evidence type="ECO:0000256" key="7">
    <source>
        <dbReference type="SAM" id="MobiDB-lite"/>
    </source>
</evidence>
<evidence type="ECO:0000256" key="5">
    <source>
        <dbReference type="ARBA" id="ARBA00022836"/>
    </source>
</evidence>
<dbReference type="SUPFAM" id="SSF50090">
    <property type="entry name" value="Electron transport accessory proteins"/>
    <property type="match status" value="1"/>
</dbReference>
<comment type="caution">
    <text evidence="8">The sequence shown here is derived from an EMBL/GenBank/DDBJ whole genome shotgun (WGS) entry which is preliminary data.</text>
</comment>
<evidence type="ECO:0000256" key="1">
    <source>
        <dbReference type="ARBA" id="ARBA00001993"/>
    </source>
</evidence>
<dbReference type="Proteomes" id="UP000325081">
    <property type="component" value="Unassembled WGS sequence"/>
</dbReference>
<dbReference type="PANTHER" id="PTHR34549">
    <property type="entry name" value="PHOTOSYSTEM I REACTION CENTER SUBUNIT IV A, CHLOROPLASTIC-RELATED"/>
    <property type="match status" value="1"/>
</dbReference>
<proteinExistence type="inferred from homology"/>
<keyword evidence="4" id="KW-0602">Photosynthesis</keyword>
<evidence type="ECO:0000313" key="9">
    <source>
        <dbReference type="Proteomes" id="UP000325081"/>
    </source>
</evidence>
<dbReference type="GO" id="GO:0009538">
    <property type="term" value="C:photosystem I reaction center"/>
    <property type="evidence" value="ECO:0007669"/>
    <property type="project" value="InterPro"/>
</dbReference>
<protein>
    <submittedName>
        <fullName evidence="8">Photosystem I reaction center subunit IV A</fullName>
    </submittedName>
</protein>
<evidence type="ECO:0000313" key="8">
    <source>
        <dbReference type="EMBL" id="GER24981.1"/>
    </source>
</evidence>
<comment type="function">
    <text evidence="1">Stabilizes the interaction between PsaC and the PSI core, assists the docking of the ferredoxin to PSI and interacts with ferredoxin-NADP oxidoreductase.</text>
</comment>
<dbReference type="GO" id="GO:0009535">
    <property type="term" value="C:chloroplast thylakoid membrane"/>
    <property type="evidence" value="ECO:0007669"/>
    <property type="project" value="UniProtKB-SubCell"/>
</dbReference>
<keyword evidence="5" id="KW-0603">Photosystem I</keyword>
<evidence type="ECO:0000256" key="2">
    <source>
        <dbReference type="ARBA" id="ARBA00004525"/>
    </source>
</evidence>
<gene>
    <name evidence="8" type="ORF">STAS_00527</name>
</gene>
<evidence type="ECO:0000256" key="4">
    <source>
        <dbReference type="ARBA" id="ARBA00022531"/>
    </source>
</evidence>
<comment type="similarity">
    <text evidence="3">Belongs to the PsaE family.</text>
</comment>
<keyword evidence="6" id="KW-0472">Membrane</keyword>
<feature type="compositionally biased region" description="Low complexity" evidence="7">
    <location>
        <begin position="56"/>
        <end position="72"/>
    </location>
</feature>
<dbReference type="Pfam" id="PF02427">
    <property type="entry name" value="PSI_PsaE"/>
    <property type="match status" value="1"/>
</dbReference>
<reference evidence="9" key="1">
    <citation type="journal article" date="2019" name="Curr. Biol.">
        <title>Genome Sequence of Striga asiatica Provides Insight into the Evolution of Plant Parasitism.</title>
        <authorList>
            <person name="Yoshida S."/>
            <person name="Kim S."/>
            <person name="Wafula E.K."/>
            <person name="Tanskanen J."/>
            <person name="Kim Y.M."/>
            <person name="Honaas L."/>
            <person name="Yang Z."/>
            <person name="Spallek T."/>
            <person name="Conn C.E."/>
            <person name="Ichihashi Y."/>
            <person name="Cheong K."/>
            <person name="Cui S."/>
            <person name="Der J.P."/>
            <person name="Gundlach H."/>
            <person name="Jiao Y."/>
            <person name="Hori C."/>
            <person name="Ishida J.K."/>
            <person name="Kasahara H."/>
            <person name="Kiba T."/>
            <person name="Kim M.S."/>
            <person name="Koo N."/>
            <person name="Laohavisit A."/>
            <person name="Lee Y.H."/>
            <person name="Lumba S."/>
            <person name="McCourt P."/>
            <person name="Mortimer J.C."/>
            <person name="Mutuku J.M."/>
            <person name="Nomura T."/>
            <person name="Sasaki-Sekimoto Y."/>
            <person name="Seto Y."/>
            <person name="Wang Y."/>
            <person name="Wakatake T."/>
            <person name="Sakakibara H."/>
            <person name="Demura T."/>
            <person name="Yamaguchi S."/>
            <person name="Yoneyama K."/>
            <person name="Manabe R.I."/>
            <person name="Nelson D.C."/>
            <person name="Schulman A.H."/>
            <person name="Timko M.P."/>
            <person name="dePamphilis C.W."/>
            <person name="Choi D."/>
            <person name="Shirasu K."/>
        </authorList>
    </citation>
    <scope>NUCLEOTIDE SEQUENCE [LARGE SCALE GENOMIC DNA]</scope>
    <source>
        <strain evidence="9">cv. UVA1</strain>
    </source>
</reference>
<name>A0A5A7NXD8_STRAF</name>
<organism evidence="8 9">
    <name type="scientific">Striga asiatica</name>
    <name type="common">Asiatic witchweed</name>
    <name type="synonym">Buchnera asiatica</name>
    <dbReference type="NCBI Taxonomy" id="4170"/>
    <lineage>
        <taxon>Eukaryota</taxon>
        <taxon>Viridiplantae</taxon>
        <taxon>Streptophyta</taxon>
        <taxon>Embryophyta</taxon>
        <taxon>Tracheophyta</taxon>
        <taxon>Spermatophyta</taxon>
        <taxon>Magnoliopsida</taxon>
        <taxon>eudicotyledons</taxon>
        <taxon>Gunneridae</taxon>
        <taxon>Pentapetalae</taxon>
        <taxon>asterids</taxon>
        <taxon>lamiids</taxon>
        <taxon>Lamiales</taxon>
        <taxon>Orobanchaceae</taxon>
        <taxon>Buchnereae</taxon>
        <taxon>Striga</taxon>
    </lineage>
</organism>
<comment type="subcellular location">
    <subcellularLocation>
        <location evidence="2">Plastid</location>
        <location evidence="2">Chloroplast thylakoid membrane</location>
        <topology evidence="2">Peripheral membrane protein</topology>
    </subcellularLocation>
</comment>
<dbReference type="EMBL" id="BKCP01000001">
    <property type="protein sequence ID" value="GER24981.1"/>
    <property type="molecule type" value="Genomic_DNA"/>
</dbReference>
<feature type="region of interest" description="Disordered" evidence="7">
    <location>
        <begin position="56"/>
        <end position="91"/>
    </location>
</feature>
<dbReference type="AlphaFoldDB" id="A0A5A7NXD8"/>
<dbReference type="InterPro" id="IPR008990">
    <property type="entry name" value="Elect_transpt_acc-like_dom_sf"/>
</dbReference>
<dbReference type="InterPro" id="IPR003375">
    <property type="entry name" value="PSI_PsaE"/>
</dbReference>
<dbReference type="OrthoDB" id="2161449at2759"/>
<dbReference type="PANTHER" id="PTHR34549:SF9">
    <property type="entry name" value="PHOTOSYSTEM I PSAE, REACTION CENTRE SUBUNIT IV-RELATED"/>
    <property type="match status" value="1"/>
</dbReference>
<keyword evidence="9" id="KW-1185">Reference proteome</keyword>
<dbReference type="GO" id="GO:0015979">
    <property type="term" value="P:photosynthesis"/>
    <property type="evidence" value="ECO:0007669"/>
    <property type="project" value="UniProtKB-KW"/>
</dbReference>
<evidence type="ECO:0000256" key="3">
    <source>
        <dbReference type="ARBA" id="ARBA00007501"/>
    </source>
</evidence>
<evidence type="ECO:0000256" key="6">
    <source>
        <dbReference type="ARBA" id="ARBA00023136"/>
    </source>
</evidence>
<dbReference type="Gene3D" id="2.30.30.50">
    <property type="match status" value="1"/>
</dbReference>
<sequence length="155" mass="16295">MATSSIASAACGFVVAPNVPSSSTAVKSSMVFFSSSRINRSPRLVVRAAAADEAAAPAPAASTSEAPAAEPPKAAKPPPIGPPRGSKASKSLIMMDKPQVRILRKESYWYKGVGSVVAVDQDPKTRYPVVVRFNKVNYANVSTNNYALDEVEVVT</sequence>
<accession>A0A5A7NXD8</accession>